<sequence>MDCNQLLNSILKLAMQGNLIQHEKEEDVEKVIEEIAQERKKLSLKKKLPYYDTQAEDNIPSHWCYLNLEFLTYHIGGKQNRVKKTEILNEGLYPVVSQSINQIEGYVNDSSKVLNIHDNSVIVFGDHSKTLKIIDFDFVIGADGTKIMVPIKINHKFLYYALKYNLINIKDRGYSRHFQFLKNKPIPFPPLKEQNKIVSRIEELIPKIERYGILHRYSSDINNGFPEKFKKSILQYAMQGKLVEQRENEGTGSNLINNINKEIKNKKTEKILIEDIPFDIPSSWQWVRLKDISYNIKYGYTASAQPTGSVKLLRITDIQNSKVNWTQVPYCSIEEKDVEKYLLKNKDILIARTGGTVGKSYIVTNIKEKSVFASYLIKITLHRKISIDFINFYLNSPLYWKQLNNNSRGTGQPNVNATKLSNLILPLPPYEEQIRIVDKVNSLIKKFEVEIQNV</sequence>
<dbReference type="Gene3D" id="3.90.220.20">
    <property type="entry name" value="DNA methylase specificity domains"/>
    <property type="match status" value="2"/>
</dbReference>
<evidence type="ECO:0000259" key="5">
    <source>
        <dbReference type="Pfam" id="PF01420"/>
    </source>
</evidence>
<dbReference type="SUPFAM" id="SSF116734">
    <property type="entry name" value="DNA methylase specificity domain"/>
    <property type="match status" value="2"/>
</dbReference>
<dbReference type="Pfam" id="PF01420">
    <property type="entry name" value="Methylase_S"/>
    <property type="match status" value="2"/>
</dbReference>
<reference evidence="6" key="1">
    <citation type="submission" date="2016-10" db="EMBL/GenBank/DDBJ databases">
        <title>OptrA gene in florfenicol resistant Staphylococci swine origin.</title>
        <authorList>
            <person name="Li D."/>
            <person name="Fan R."/>
            <person name="Wu C."/>
            <person name="Schwarz S."/>
            <person name="Wang Y."/>
        </authorList>
    </citation>
    <scope>NUCLEOTIDE SEQUENCE</scope>
    <source>
        <strain evidence="6">W72</strain>
    </source>
</reference>
<keyword evidence="3" id="KW-0238">DNA-binding</keyword>
<keyword evidence="2" id="KW-0680">Restriction system</keyword>
<evidence type="ECO:0000256" key="2">
    <source>
        <dbReference type="ARBA" id="ARBA00022747"/>
    </source>
</evidence>
<dbReference type="CDD" id="cd17521">
    <property type="entry name" value="RMtype1_S_Sau13435ORF2165P_TRD2-CR2_like"/>
    <property type="match status" value="1"/>
</dbReference>
<comment type="similarity">
    <text evidence="1">Belongs to the type-I restriction system S methylase family.</text>
</comment>
<keyword evidence="6" id="KW-0378">Hydrolase</keyword>
<dbReference type="InterPro" id="IPR051212">
    <property type="entry name" value="Type-I_RE_S_subunit"/>
</dbReference>
<accession>A0A1S6QLF0</accession>
<keyword evidence="6" id="KW-0540">Nuclease</keyword>
<protein>
    <submittedName>
        <fullName evidence="6">Restriction endonuclease subunit S</fullName>
    </submittedName>
</protein>
<feature type="domain" description="Type I restriction modification DNA specificity" evidence="5">
    <location>
        <begin position="78"/>
        <end position="209"/>
    </location>
</feature>
<name>A0A1S6QLF0_MAMSC</name>
<dbReference type="PANTHER" id="PTHR43140:SF1">
    <property type="entry name" value="TYPE I RESTRICTION ENZYME ECOKI SPECIFICITY SUBUNIT"/>
    <property type="match status" value="1"/>
</dbReference>
<feature type="domain" description="Type I restriction modification DNA specificity" evidence="5">
    <location>
        <begin position="281"/>
        <end position="450"/>
    </location>
</feature>
<comment type="subunit">
    <text evidence="4">The methyltransferase is composed of M and S polypeptides.</text>
</comment>
<dbReference type="RefSeq" id="WP_204176955.1">
    <property type="nucleotide sequence ID" value="NZ_JAFEOE010000017.1"/>
</dbReference>
<dbReference type="InterPro" id="IPR000055">
    <property type="entry name" value="Restrct_endonuc_typeI_TRD"/>
</dbReference>
<dbReference type="AlphaFoldDB" id="A0A1S6QLF0"/>
<dbReference type="PANTHER" id="PTHR43140">
    <property type="entry name" value="TYPE-1 RESTRICTION ENZYME ECOKI SPECIFICITY PROTEIN"/>
    <property type="match status" value="1"/>
</dbReference>
<dbReference type="GO" id="GO:0009307">
    <property type="term" value="P:DNA restriction-modification system"/>
    <property type="evidence" value="ECO:0007669"/>
    <property type="project" value="UniProtKB-KW"/>
</dbReference>
<proteinExistence type="inferred from homology"/>
<evidence type="ECO:0000256" key="1">
    <source>
        <dbReference type="ARBA" id="ARBA00010923"/>
    </source>
</evidence>
<evidence type="ECO:0000313" key="6">
    <source>
        <dbReference type="EMBL" id="AQW34606.1"/>
    </source>
</evidence>
<dbReference type="EMBL" id="KX982167">
    <property type="protein sequence ID" value="AQW34606.1"/>
    <property type="molecule type" value="Genomic_DNA"/>
</dbReference>
<keyword evidence="6" id="KW-0255">Endonuclease</keyword>
<dbReference type="GO" id="GO:0003677">
    <property type="term" value="F:DNA binding"/>
    <property type="evidence" value="ECO:0007669"/>
    <property type="project" value="UniProtKB-KW"/>
</dbReference>
<gene>
    <name evidence="6" type="primary">hsdS</name>
</gene>
<dbReference type="GO" id="GO:0004519">
    <property type="term" value="F:endonuclease activity"/>
    <property type="evidence" value="ECO:0007669"/>
    <property type="project" value="UniProtKB-KW"/>
</dbReference>
<organism evidence="6">
    <name type="scientific">Mammaliicoccus sciuri</name>
    <name type="common">Staphylococcus sciuri</name>
    <dbReference type="NCBI Taxonomy" id="1296"/>
    <lineage>
        <taxon>Bacteria</taxon>
        <taxon>Bacillati</taxon>
        <taxon>Bacillota</taxon>
        <taxon>Bacilli</taxon>
        <taxon>Bacillales</taxon>
        <taxon>Staphylococcaceae</taxon>
        <taxon>Mammaliicoccus</taxon>
    </lineage>
</organism>
<dbReference type="InterPro" id="IPR044946">
    <property type="entry name" value="Restrct_endonuc_typeI_TRD_sf"/>
</dbReference>
<evidence type="ECO:0000256" key="3">
    <source>
        <dbReference type="ARBA" id="ARBA00023125"/>
    </source>
</evidence>
<evidence type="ECO:0000256" key="4">
    <source>
        <dbReference type="ARBA" id="ARBA00038652"/>
    </source>
</evidence>